<evidence type="ECO:0000313" key="2">
    <source>
        <dbReference type="Proteomes" id="UP000762676"/>
    </source>
</evidence>
<proteinExistence type="predicted"/>
<reference evidence="1 2" key="1">
    <citation type="journal article" date="2021" name="Elife">
        <title>Chloroplast acquisition without the gene transfer in kleptoplastic sea slugs, Plakobranchus ocellatus.</title>
        <authorList>
            <person name="Maeda T."/>
            <person name="Takahashi S."/>
            <person name="Yoshida T."/>
            <person name="Shimamura S."/>
            <person name="Takaki Y."/>
            <person name="Nagai Y."/>
            <person name="Toyoda A."/>
            <person name="Suzuki Y."/>
            <person name="Arimoto A."/>
            <person name="Ishii H."/>
            <person name="Satoh N."/>
            <person name="Nishiyama T."/>
            <person name="Hasebe M."/>
            <person name="Maruyama T."/>
            <person name="Minagawa J."/>
            <person name="Obokata J."/>
            <person name="Shigenobu S."/>
        </authorList>
    </citation>
    <scope>NUCLEOTIDE SEQUENCE [LARGE SCALE GENOMIC DNA]</scope>
</reference>
<organism evidence="1 2">
    <name type="scientific">Elysia marginata</name>
    <dbReference type="NCBI Taxonomy" id="1093978"/>
    <lineage>
        <taxon>Eukaryota</taxon>
        <taxon>Metazoa</taxon>
        <taxon>Spiralia</taxon>
        <taxon>Lophotrochozoa</taxon>
        <taxon>Mollusca</taxon>
        <taxon>Gastropoda</taxon>
        <taxon>Heterobranchia</taxon>
        <taxon>Euthyneura</taxon>
        <taxon>Panpulmonata</taxon>
        <taxon>Sacoglossa</taxon>
        <taxon>Placobranchoidea</taxon>
        <taxon>Plakobranchidae</taxon>
        <taxon>Elysia</taxon>
    </lineage>
</organism>
<dbReference type="AlphaFoldDB" id="A0AAV4FKS5"/>
<dbReference type="EMBL" id="BMAT01000828">
    <property type="protein sequence ID" value="GFR74018.1"/>
    <property type="molecule type" value="Genomic_DNA"/>
</dbReference>
<gene>
    <name evidence="1" type="ORF">ElyMa_000420000</name>
</gene>
<sequence>MLKLSHRRDKRNLALGPCNPNSLPAALALFRHEFLIVPLVSLQAEVLLLAVEGEEGTCEQTDVTVQRVVSQTYIQNLGPARSNRKCLNSSSNLVVITGSFLRLSHRSSQFPHQDTLKTSWQALLSSRQNQFVFSGFGVDSLSWGFIPADNHGDWNVNFKRDNLDASAPTSQGKWTALTLETMR</sequence>
<evidence type="ECO:0000313" key="1">
    <source>
        <dbReference type="EMBL" id="GFR74018.1"/>
    </source>
</evidence>
<comment type="caution">
    <text evidence="1">The sequence shown here is derived from an EMBL/GenBank/DDBJ whole genome shotgun (WGS) entry which is preliminary data.</text>
</comment>
<keyword evidence="2" id="KW-1185">Reference proteome</keyword>
<dbReference type="Proteomes" id="UP000762676">
    <property type="component" value="Unassembled WGS sequence"/>
</dbReference>
<protein>
    <submittedName>
        <fullName evidence="1">Uncharacterized protein</fullName>
    </submittedName>
</protein>
<accession>A0AAV4FKS5</accession>
<name>A0AAV4FKS5_9GAST</name>